<keyword evidence="2" id="KW-0472">Membrane</keyword>
<dbReference type="InParanoid" id="A0A1U8AQR0"/>
<dbReference type="RefSeq" id="XP_010265293.1">
    <property type="nucleotide sequence ID" value="XM_010266991.2"/>
</dbReference>
<feature type="transmembrane region" description="Helical" evidence="2">
    <location>
        <begin position="90"/>
        <end position="111"/>
    </location>
</feature>
<feature type="region of interest" description="Disordered" evidence="1">
    <location>
        <begin position="133"/>
        <end position="157"/>
    </location>
</feature>
<dbReference type="GeneID" id="104603061"/>
<keyword evidence="2" id="KW-1133">Transmembrane helix</keyword>
<dbReference type="AlphaFoldDB" id="A0A1U8AQR0"/>
<dbReference type="PANTHER" id="PTHR33740">
    <property type="entry name" value="GPI-ANCHORED ADHESIN-LIKE PROTEIN"/>
    <property type="match status" value="1"/>
</dbReference>
<reference evidence="5" key="1">
    <citation type="submission" date="2025-08" db="UniProtKB">
        <authorList>
            <consortium name="RefSeq"/>
        </authorList>
    </citation>
    <scope>IDENTIFICATION</scope>
</reference>
<dbReference type="eggNOG" id="ENOG502QQDJ">
    <property type="taxonomic scope" value="Eukaryota"/>
</dbReference>
<evidence type="ECO:0000313" key="4">
    <source>
        <dbReference type="Proteomes" id="UP000189703"/>
    </source>
</evidence>
<protein>
    <submittedName>
        <fullName evidence="5">Uncharacterized protein LOC104603061</fullName>
    </submittedName>
</protein>
<dbReference type="FunCoup" id="A0A1U8AQR0">
    <property type="interactions" value="2742"/>
</dbReference>
<sequence length="562" mass="63077">MGFSLSPSSPFLSIDNRSGLRRCDLPIFGYSNPIVNFYISRHRRVCLSASVTERRMEASWLTPEGNASDDYGGWAVIETQVEKKKGSPTFLLASIGTSIAIALMAIAHFSLARNGFKFKFVTLQDLQGILKPSTSVSDASPVVSQGETEPSFDETSETTASVSVEKLKRIVIPVAADSVQQEALLVLKKLKIIEGDVKGNELCTRREYARWLVKANSVLERNLKHRIIPSLLLAGPLVGAFDDVNDKDPDFWYIQALAEAGIIPSKLSGKNNFSGQDGLKSQGSNVFLPQSFITRMDLINWRAQVEYSSIAELEEKMSMTQVGFMDLREIGPEASPEFYMDMLASEKSILRKVFGQTKRLQPSKPATKAQAAVALTSGRMEEAIRNELSRLETESLSREAETEEIKSELLGRGEIQKYWEGKLNEEKGRGFEVERDFLAASHDLEQEKIVREKSLAEHLKEKTALDCQTQLLLGLKEEINEMSGRLASEKASFMVEQRTLEDMRIDLQAKQEAMLDAKSVLEAEKEALQILRSWIEDEARKNRARANVLAEVGRRWRWDDRS</sequence>
<dbReference type="Proteomes" id="UP000189703">
    <property type="component" value="Unplaced"/>
</dbReference>
<dbReference type="InterPro" id="IPR001119">
    <property type="entry name" value="SLH_dom"/>
</dbReference>
<dbReference type="PANTHER" id="PTHR33740:SF1">
    <property type="entry name" value="SLH DOMAIN PROTEIN"/>
    <property type="match status" value="1"/>
</dbReference>
<proteinExistence type="predicted"/>
<dbReference type="OrthoDB" id="1931230at2759"/>
<keyword evidence="2" id="KW-0812">Transmembrane</keyword>
<feature type="compositionally biased region" description="Polar residues" evidence="1">
    <location>
        <begin position="133"/>
        <end position="148"/>
    </location>
</feature>
<dbReference type="OMA" id="CFSNPLH"/>
<evidence type="ECO:0000256" key="2">
    <source>
        <dbReference type="SAM" id="Phobius"/>
    </source>
</evidence>
<organism evidence="4 5">
    <name type="scientific">Nelumbo nucifera</name>
    <name type="common">Sacred lotus</name>
    <dbReference type="NCBI Taxonomy" id="4432"/>
    <lineage>
        <taxon>Eukaryota</taxon>
        <taxon>Viridiplantae</taxon>
        <taxon>Streptophyta</taxon>
        <taxon>Embryophyta</taxon>
        <taxon>Tracheophyta</taxon>
        <taxon>Spermatophyta</taxon>
        <taxon>Magnoliopsida</taxon>
        <taxon>Proteales</taxon>
        <taxon>Nelumbonaceae</taxon>
        <taxon>Nelumbo</taxon>
    </lineage>
</organism>
<keyword evidence="4" id="KW-1185">Reference proteome</keyword>
<gene>
    <name evidence="5" type="primary">LOC104603061</name>
</gene>
<evidence type="ECO:0000259" key="3">
    <source>
        <dbReference type="PROSITE" id="PS51272"/>
    </source>
</evidence>
<dbReference type="KEGG" id="nnu:104603061"/>
<feature type="domain" description="SLH" evidence="3">
    <location>
        <begin position="237"/>
        <end position="316"/>
    </location>
</feature>
<evidence type="ECO:0000313" key="5">
    <source>
        <dbReference type="RefSeq" id="XP_010265293.1"/>
    </source>
</evidence>
<accession>A0A1U8AQR0</accession>
<dbReference type="PROSITE" id="PS51272">
    <property type="entry name" value="SLH"/>
    <property type="match status" value="1"/>
</dbReference>
<dbReference type="STRING" id="4432.A0A1U8AQR0"/>
<name>A0A1U8AQR0_NELNU</name>
<evidence type="ECO:0000256" key="1">
    <source>
        <dbReference type="SAM" id="MobiDB-lite"/>
    </source>
</evidence>